<accession>A0A5C2S457</accession>
<evidence type="ECO:0000313" key="3">
    <source>
        <dbReference type="Proteomes" id="UP000313359"/>
    </source>
</evidence>
<evidence type="ECO:0000313" key="2">
    <source>
        <dbReference type="EMBL" id="RPD58403.1"/>
    </source>
</evidence>
<dbReference type="InterPro" id="IPR053216">
    <property type="entry name" value="Appressorial_penetr-assoc"/>
</dbReference>
<sequence length="378" mass="38440">MKCSLFVALSLALAASARPQYFSRRADFTLQNGKDAIALNDKFKTLTANSPCQAGEDACVNDQFAQCVNGKFVTQSCGSGLVCAALPLVNSAGTSITCTTAADRDARIAATGATSGSSSSGSSVAAASSTAASKTTSSAVASSTASTAAGDNSATGSATNSSDAQSSLTLLNSVIATGFANDGQDQPEAGQVASATSTNNFINFCATVPNLKITNGLQITQGSCNPAPMGVIASTANMPSCKFVNPKNGDKVPANQNFTIQMAIKNLNTGFFTNPNENYFAAPQTVDSNGNINGHSHVVVEAIPSLDTTTPTDPTKFAFFKGLNDKAQNGILSVEVGGGLPAGVYRLASINSASNHQPALVAIAQHGSLDDMIYFTVA</sequence>
<reference evidence="2" key="1">
    <citation type="journal article" date="2018" name="Genome Biol. Evol.">
        <title>Genomics and development of Lentinus tigrinus, a white-rot wood-decaying mushroom with dimorphic fruiting bodies.</title>
        <authorList>
            <person name="Wu B."/>
            <person name="Xu Z."/>
            <person name="Knudson A."/>
            <person name="Carlson A."/>
            <person name="Chen N."/>
            <person name="Kovaka S."/>
            <person name="LaButti K."/>
            <person name="Lipzen A."/>
            <person name="Pennachio C."/>
            <person name="Riley R."/>
            <person name="Schakwitz W."/>
            <person name="Umezawa K."/>
            <person name="Ohm R.A."/>
            <person name="Grigoriev I.V."/>
            <person name="Nagy L.G."/>
            <person name="Gibbons J."/>
            <person name="Hibbett D."/>
        </authorList>
    </citation>
    <scope>NUCLEOTIDE SEQUENCE [LARGE SCALE GENOMIC DNA]</scope>
    <source>
        <strain evidence="2">ALCF2SS1-6</strain>
    </source>
</reference>
<keyword evidence="1" id="KW-0732">Signal</keyword>
<dbReference type="AlphaFoldDB" id="A0A5C2S457"/>
<dbReference type="Proteomes" id="UP000313359">
    <property type="component" value="Unassembled WGS sequence"/>
</dbReference>
<dbReference type="STRING" id="1328759.A0A5C2S457"/>
<gene>
    <name evidence="2" type="ORF">L227DRAFT_550672</name>
</gene>
<keyword evidence="3" id="KW-1185">Reference proteome</keyword>
<dbReference type="PANTHER" id="PTHR34587:SF2">
    <property type="entry name" value="G-PROTEIN COUPLED RECEPTORS FAMILY 1 PROFILE DOMAIN-CONTAINING PROTEIN"/>
    <property type="match status" value="1"/>
</dbReference>
<proteinExistence type="predicted"/>
<dbReference type="OrthoDB" id="2336871at2759"/>
<feature type="signal peptide" evidence="1">
    <location>
        <begin position="1"/>
        <end position="19"/>
    </location>
</feature>
<evidence type="ECO:0008006" key="4">
    <source>
        <dbReference type="Google" id="ProtNLM"/>
    </source>
</evidence>
<dbReference type="PANTHER" id="PTHR34587">
    <property type="entry name" value="VWFA DOMAIN-CONTAINING PROTEIN"/>
    <property type="match status" value="1"/>
</dbReference>
<feature type="chain" id="PRO_5022934167" description="Carbohydrate-binding module family 19 domain-containing protein" evidence="1">
    <location>
        <begin position="20"/>
        <end position="378"/>
    </location>
</feature>
<evidence type="ECO:0000256" key="1">
    <source>
        <dbReference type="SAM" id="SignalP"/>
    </source>
</evidence>
<dbReference type="EMBL" id="ML122275">
    <property type="protein sequence ID" value="RPD58403.1"/>
    <property type="molecule type" value="Genomic_DNA"/>
</dbReference>
<organism evidence="2 3">
    <name type="scientific">Lentinus tigrinus ALCF2SS1-6</name>
    <dbReference type="NCBI Taxonomy" id="1328759"/>
    <lineage>
        <taxon>Eukaryota</taxon>
        <taxon>Fungi</taxon>
        <taxon>Dikarya</taxon>
        <taxon>Basidiomycota</taxon>
        <taxon>Agaricomycotina</taxon>
        <taxon>Agaricomycetes</taxon>
        <taxon>Polyporales</taxon>
        <taxon>Polyporaceae</taxon>
        <taxon>Lentinus</taxon>
    </lineage>
</organism>
<protein>
    <recommendedName>
        <fullName evidence="4">Carbohydrate-binding module family 19 domain-containing protein</fullName>
    </recommendedName>
</protein>
<name>A0A5C2S457_9APHY</name>